<feature type="compositionally biased region" description="Polar residues" evidence="1">
    <location>
        <begin position="21"/>
        <end position="36"/>
    </location>
</feature>
<protein>
    <submittedName>
        <fullName evidence="3">Uncharacterized protein</fullName>
    </submittedName>
</protein>
<name>A0A6A7C1V5_9PEZI</name>
<dbReference type="AlphaFoldDB" id="A0A6A7C1V5"/>
<evidence type="ECO:0000256" key="2">
    <source>
        <dbReference type="SAM" id="SignalP"/>
    </source>
</evidence>
<keyword evidence="2" id="KW-0732">Signal</keyword>
<reference evidence="3" key="1">
    <citation type="journal article" date="2020" name="Stud. Mycol.">
        <title>101 Dothideomycetes genomes: a test case for predicting lifestyles and emergence of pathogens.</title>
        <authorList>
            <person name="Haridas S."/>
            <person name="Albert R."/>
            <person name="Binder M."/>
            <person name="Bloem J."/>
            <person name="Labutti K."/>
            <person name="Salamov A."/>
            <person name="Andreopoulos B."/>
            <person name="Baker S."/>
            <person name="Barry K."/>
            <person name="Bills G."/>
            <person name="Bluhm B."/>
            <person name="Cannon C."/>
            <person name="Castanera R."/>
            <person name="Culley D."/>
            <person name="Daum C."/>
            <person name="Ezra D."/>
            <person name="Gonzalez J."/>
            <person name="Henrissat B."/>
            <person name="Kuo A."/>
            <person name="Liang C."/>
            <person name="Lipzen A."/>
            <person name="Lutzoni F."/>
            <person name="Magnuson J."/>
            <person name="Mondo S."/>
            <person name="Nolan M."/>
            <person name="Ohm R."/>
            <person name="Pangilinan J."/>
            <person name="Park H.-J."/>
            <person name="Ramirez L."/>
            <person name="Alfaro M."/>
            <person name="Sun H."/>
            <person name="Tritt A."/>
            <person name="Yoshinaga Y."/>
            <person name="Zwiers L.-H."/>
            <person name="Turgeon B."/>
            <person name="Goodwin S."/>
            <person name="Spatafora J."/>
            <person name="Crous P."/>
            <person name="Grigoriev I."/>
        </authorList>
    </citation>
    <scope>NUCLEOTIDE SEQUENCE</scope>
    <source>
        <strain evidence="3">CBS 480.64</strain>
    </source>
</reference>
<evidence type="ECO:0000256" key="1">
    <source>
        <dbReference type="SAM" id="MobiDB-lite"/>
    </source>
</evidence>
<feature type="region of interest" description="Disordered" evidence="1">
    <location>
        <begin position="115"/>
        <end position="137"/>
    </location>
</feature>
<feature type="signal peptide" evidence="2">
    <location>
        <begin position="1"/>
        <end position="19"/>
    </location>
</feature>
<proteinExistence type="predicted"/>
<evidence type="ECO:0000313" key="3">
    <source>
        <dbReference type="EMBL" id="KAF2861454.1"/>
    </source>
</evidence>
<keyword evidence="4" id="KW-1185">Reference proteome</keyword>
<feature type="region of interest" description="Disordered" evidence="1">
    <location>
        <begin position="21"/>
        <end position="86"/>
    </location>
</feature>
<organism evidence="3 4">
    <name type="scientific">Piedraia hortae CBS 480.64</name>
    <dbReference type="NCBI Taxonomy" id="1314780"/>
    <lineage>
        <taxon>Eukaryota</taxon>
        <taxon>Fungi</taxon>
        <taxon>Dikarya</taxon>
        <taxon>Ascomycota</taxon>
        <taxon>Pezizomycotina</taxon>
        <taxon>Dothideomycetes</taxon>
        <taxon>Dothideomycetidae</taxon>
        <taxon>Capnodiales</taxon>
        <taxon>Piedraiaceae</taxon>
        <taxon>Piedraia</taxon>
    </lineage>
</organism>
<dbReference type="EMBL" id="MU005972">
    <property type="protein sequence ID" value="KAF2861454.1"/>
    <property type="molecule type" value="Genomic_DNA"/>
</dbReference>
<feature type="compositionally biased region" description="Low complexity" evidence="1">
    <location>
        <begin position="54"/>
        <end position="79"/>
    </location>
</feature>
<gene>
    <name evidence="3" type="ORF">K470DRAFT_36445</name>
</gene>
<sequence>MQLSFVVVAFLASMSAAQSRISNSTDSSPAAESSPLTGAPTPSPEIASTNGAGNSSLSSNYLPSSTSHINSTSSQSESSKIAKTVTAPAHKSTVFGTISASGKDSVNKTVLATKTAGGHKHNHGSSVTKTVESGGGEATMTMTKSANEGTAVPSGPKTGKDAAGLASGANNVFAKGGVMGWVMIAGFVGVGCWA</sequence>
<evidence type="ECO:0000313" key="4">
    <source>
        <dbReference type="Proteomes" id="UP000799421"/>
    </source>
</evidence>
<accession>A0A6A7C1V5</accession>
<dbReference type="Proteomes" id="UP000799421">
    <property type="component" value="Unassembled WGS sequence"/>
</dbReference>
<feature type="chain" id="PRO_5025469740" evidence="2">
    <location>
        <begin position="20"/>
        <end position="194"/>
    </location>
</feature>